<protein>
    <submittedName>
        <fullName evidence="2">Uncharacterized protein</fullName>
    </submittedName>
</protein>
<keyword evidence="3" id="KW-1185">Reference proteome</keyword>
<evidence type="ECO:0000313" key="2">
    <source>
        <dbReference type="EMBL" id="KAK9827362.1"/>
    </source>
</evidence>
<reference evidence="2 3" key="1">
    <citation type="journal article" date="2024" name="Nat. Commun.">
        <title>Phylogenomics reveals the evolutionary origins of lichenization in chlorophyte algae.</title>
        <authorList>
            <person name="Puginier C."/>
            <person name="Libourel C."/>
            <person name="Otte J."/>
            <person name="Skaloud P."/>
            <person name="Haon M."/>
            <person name="Grisel S."/>
            <person name="Petersen M."/>
            <person name="Berrin J.G."/>
            <person name="Delaux P.M."/>
            <person name="Dal Grande F."/>
            <person name="Keller J."/>
        </authorList>
    </citation>
    <scope>NUCLEOTIDE SEQUENCE [LARGE SCALE GENOMIC DNA]</scope>
    <source>
        <strain evidence="2 3">SAG 245.80</strain>
    </source>
</reference>
<evidence type="ECO:0000256" key="1">
    <source>
        <dbReference type="SAM" id="SignalP"/>
    </source>
</evidence>
<dbReference type="EMBL" id="JALJOU010000058">
    <property type="protein sequence ID" value="KAK9827362.1"/>
    <property type="molecule type" value="Genomic_DNA"/>
</dbReference>
<proteinExistence type="predicted"/>
<dbReference type="AlphaFoldDB" id="A0AAW1R0S7"/>
<evidence type="ECO:0000313" key="3">
    <source>
        <dbReference type="Proteomes" id="UP001445335"/>
    </source>
</evidence>
<organism evidence="2 3">
    <name type="scientific">Elliptochloris bilobata</name>
    <dbReference type="NCBI Taxonomy" id="381761"/>
    <lineage>
        <taxon>Eukaryota</taxon>
        <taxon>Viridiplantae</taxon>
        <taxon>Chlorophyta</taxon>
        <taxon>core chlorophytes</taxon>
        <taxon>Trebouxiophyceae</taxon>
        <taxon>Trebouxiophyceae incertae sedis</taxon>
        <taxon>Elliptochloris clade</taxon>
        <taxon>Elliptochloris</taxon>
    </lineage>
</organism>
<feature type="chain" id="PRO_5043901098" evidence="1">
    <location>
        <begin position="31"/>
        <end position="118"/>
    </location>
</feature>
<accession>A0AAW1R0S7</accession>
<feature type="signal peptide" evidence="1">
    <location>
        <begin position="1"/>
        <end position="30"/>
    </location>
</feature>
<sequence>MAGWPELRRRRLTLTALAVALLCQAPRTHAQLRPLVDYILPVFPTVNCFSPLRTDSSTATPSAAYNAYFNQHPYVIVKVETAGPQYNIFQVLFGISVHDAAALPTPQDFTISFTCQFV</sequence>
<name>A0AAW1R0S7_9CHLO</name>
<dbReference type="Proteomes" id="UP001445335">
    <property type="component" value="Unassembled WGS sequence"/>
</dbReference>
<keyword evidence="1" id="KW-0732">Signal</keyword>
<gene>
    <name evidence="2" type="ORF">WJX81_001227</name>
</gene>
<comment type="caution">
    <text evidence="2">The sequence shown here is derived from an EMBL/GenBank/DDBJ whole genome shotgun (WGS) entry which is preliminary data.</text>
</comment>